<feature type="region of interest" description="Disordered" evidence="2">
    <location>
        <begin position="110"/>
        <end position="147"/>
    </location>
</feature>
<keyword evidence="1" id="KW-0863">Zinc-finger</keyword>
<dbReference type="GO" id="GO:0008270">
    <property type="term" value="F:zinc ion binding"/>
    <property type="evidence" value="ECO:0007669"/>
    <property type="project" value="UniProtKB-KW"/>
</dbReference>
<dbReference type="EMBL" id="VXIS01000033">
    <property type="protein sequence ID" value="KAA8911636.1"/>
    <property type="molecule type" value="Genomic_DNA"/>
</dbReference>
<accession>A0A5J5F5G5</accession>
<gene>
    <name evidence="4" type="ORF">FN846DRAFT_916984</name>
</gene>
<feature type="compositionally biased region" description="Acidic residues" evidence="2">
    <location>
        <begin position="118"/>
        <end position="141"/>
    </location>
</feature>
<reference evidence="4 5" key="1">
    <citation type="submission" date="2019-09" db="EMBL/GenBank/DDBJ databases">
        <title>Draft genome of the ectomycorrhizal ascomycete Sphaerosporella brunnea.</title>
        <authorList>
            <consortium name="DOE Joint Genome Institute"/>
            <person name="Benucci G.M."/>
            <person name="Marozzi G."/>
            <person name="Antonielli L."/>
            <person name="Sanchez S."/>
            <person name="Marco P."/>
            <person name="Wang X."/>
            <person name="Falini L.B."/>
            <person name="Barry K."/>
            <person name="Haridas S."/>
            <person name="Lipzen A."/>
            <person name="Labutti K."/>
            <person name="Grigoriev I.V."/>
            <person name="Murat C."/>
            <person name="Martin F."/>
            <person name="Albertini E."/>
            <person name="Donnini D."/>
            <person name="Bonito G."/>
        </authorList>
    </citation>
    <scope>NUCLEOTIDE SEQUENCE [LARGE SCALE GENOMIC DNA]</scope>
    <source>
        <strain evidence="4 5">Sb_GMNB300</strain>
    </source>
</reference>
<evidence type="ECO:0000313" key="5">
    <source>
        <dbReference type="Proteomes" id="UP000326924"/>
    </source>
</evidence>
<evidence type="ECO:0000256" key="2">
    <source>
        <dbReference type="SAM" id="MobiDB-lite"/>
    </source>
</evidence>
<evidence type="ECO:0000259" key="3">
    <source>
        <dbReference type="PROSITE" id="PS50157"/>
    </source>
</evidence>
<feature type="compositionally biased region" description="Polar residues" evidence="2">
    <location>
        <begin position="165"/>
        <end position="175"/>
    </location>
</feature>
<dbReference type="PROSITE" id="PS00028">
    <property type="entry name" value="ZINC_FINGER_C2H2_1"/>
    <property type="match status" value="1"/>
</dbReference>
<keyword evidence="1" id="KW-0479">Metal-binding</keyword>
<sequence>MASAFSVSSVGCYQKTYRLSDVTGDAVEGYITLLWVASDLECFQKVFSWTHLDPLINTSQAQEQARNCGGEPSVDDEESEEHMALMAVKAWKEAEMAECMFSEELERQRNSRQVEFPIAEEAESYETEMDSDSEMGSESEDTQTQTSHEYHYNSHDQYNTIAHTSRQGGLQQVHSPQDPFRGQTNLPSTSTEEYETESGDSDLEESDEDVDPNWGKGPNKRTHAVVSPPTRPSKRANVQHDYPCVVPSCDKGYANKASLQRHVLAAHDRVTDPVVRLECRRLWAAKFKGGRMEEIEGRYGPWS</sequence>
<dbReference type="InterPro" id="IPR013087">
    <property type="entry name" value="Znf_C2H2_type"/>
</dbReference>
<comment type="caution">
    <text evidence="4">The sequence shown here is derived from an EMBL/GenBank/DDBJ whole genome shotgun (WGS) entry which is preliminary data.</text>
</comment>
<evidence type="ECO:0000256" key="1">
    <source>
        <dbReference type="PROSITE-ProRule" id="PRU00042"/>
    </source>
</evidence>
<name>A0A5J5F5G5_9PEZI</name>
<evidence type="ECO:0000313" key="4">
    <source>
        <dbReference type="EMBL" id="KAA8911636.1"/>
    </source>
</evidence>
<dbReference type="Proteomes" id="UP000326924">
    <property type="component" value="Unassembled WGS sequence"/>
</dbReference>
<dbReference type="AlphaFoldDB" id="A0A5J5F5G5"/>
<proteinExistence type="predicted"/>
<feature type="domain" description="C2H2-type" evidence="3">
    <location>
        <begin position="242"/>
        <end position="267"/>
    </location>
</feature>
<protein>
    <recommendedName>
        <fullName evidence="3">C2H2-type domain-containing protein</fullName>
    </recommendedName>
</protein>
<organism evidence="4 5">
    <name type="scientific">Sphaerosporella brunnea</name>
    <dbReference type="NCBI Taxonomy" id="1250544"/>
    <lineage>
        <taxon>Eukaryota</taxon>
        <taxon>Fungi</taxon>
        <taxon>Dikarya</taxon>
        <taxon>Ascomycota</taxon>
        <taxon>Pezizomycotina</taxon>
        <taxon>Pezizomycetes</taxon>
        <taxon>Pezizales</taxon>
        <taxon>Pyronemataceae</taxon>
        <taxon>Sphaerosporella</taxon>
    </lineage>
</organism>
<feature type="region of interest" description="Disordered" evidence="2">
    <location>
        <begin position="165"/>
        <end position="237"/>
    </location>
</feature>
<keyword evidence="5" id="KW-1185">Reference proteome</keyword>
<dbReference type="InParanoid" id="A0A5J5F5G5"/>
<feature type="compositionally biased region" description="Acidic residues" evidence="2">
    <location>
        <begin position="192"/>
        <end position="211"/>
    </location>
</feature>
<keyword evidence="1" id="KW-0862">Zinc</keyword>
<dbReference type="PROSITE" id="PS50157">
    <property type="entry name" value="ZINC_FINGER_C2H2_2"/>
    <property type="match status" value="1"/>
</dbReference>